<keyword evidence="2" id="KW-0378">Hydrolase</keyword>
<dbReference type="SUPFAM" id="SSF53474">
    <property type="entry name" value="alpha/beta-Hydrolases"/>
    <property type="match status" value="1"/>
</dbReference>
<proteinExistence type="inferred from homology"/>
<reference evidence="4 5" key="1">
    <citation type="journal article" date="2012" name="Appl. Environ. Microbiol.">
        <title>Short-read sequencing for genomic analysis of the brown rot fungus Fibroporia radiculosa.</title>
        <authorList>
            <person name="Tang J.D."/>
            <person name="Perkins A.D."/>
            <person name="Sonstegard T.S."/>
            <person name="Schroeder S.G."/>
            <person name="Burgess S.C."/>
            <person name="Diehl S.V."/>
        </authorList>
    </citation>
    <scope>NUCLEOTIDE SEQUENCE [LARGE SCALE GENOMIC DNA]</scope>
    <source>
        <strain evidence="4 5">TFFH 294</strain>
    </source>
</reference>
<dbReference type="AlphaFoldDB" id="J4GIA6"/>
<evidence type="ECO:0000256" key="2">
    <source>
        <dbReference type="ARBA" id="ARBA00022801"/>
    </source>
</evidence>
<dbReference type="InParanoid" id="J4GIA6"/>
<sequence length="295" mass="33554">MTTAHTTEGTIPFHVDGSVCQTWYRVFGDISDRTRTPLVTLHGGPGLAHDYLTPLADLATQASIPVIVYDQIGGGRSTYFPEKPLSFWTIDLFIDELVNLLKYFGIEDNFDLLGHSWGGQMGAEFEIRRQPAGLRRLILTNSLASTKMWGESVKQLLAEMPQWVRDGMAAGWANPKVLGPAMFEFQAKHGCTVQPPPIEFWGPLKRVFSDDYTPTVERAMFSQELKDWSILDKLHLIRQPTLVLHGRADVAQDFIVRPFFEKIPKVKWRTFELSSHTPMLEERESYIKEVLAFLE</sequence>
<dbReference type="InterPro" id="IPR029058">
    <property type="entry name" value="AB_hydrolase_fold"/>
</dbReference>
<name>J4GIA6_9APHY</name>
<dbReference type="RefSeq" id="XP_012185821.1">
    <property type="nucleotide sequence ID" value="XM_012330431.1"/>
</dbReference>
<comment type="similarity">
    <text evidence="1">Belongs to the peptidase S33 family.</text>
</comment>
<dbReference type="Pfam" id="PF00561">
    <property type="entry name" value="Abhydrolase_1"/>
    <property type="match status" value="1"/>
</dbReference>
<dbReference type="InterPro" id="IPR002410">
    <property type="entry name" value="Peptidase_S33"/>
</dbReference>
<organism evidence="4 5">
    <name type="scientific">Fibroporia radiculosa</name>
    <dbReference type="NCBI Taxonomy" id="599839"/>
    <lineage>
        <taxon>Eukaryota</taxon>
        <taxon>Fungi</taxon>
        <taxon>Dikarya</taxon>
        <taxon>Basidiomycota</taxon>
        <taxon>Agaricomycotina</taxon>
        <taxon>Agaricomycetes</taxon>
        <taxon>Polyporales</taxon>
        <taxon>Fibroporiaceae</taxon>
        <taxon>Fibroporia</taxon>
    </lineage>
</organism>
<evidence type="ECO:0000313" key="4">
    <source>
        <dbReference type="EMBL" id="CCM06538.1"/>
    </source>
</evidence>
<feature type="domain" description="AB hydrolase-1" evidence="3">
    <location>
        <begin position="37"/>
        <end position="281"/>
    </location>
</feature>
<evidence type="ECO:0000256" key="1">
    <source>
        <dbReference type="ARBA" id="ARBA00010088"/>
    </source>
</evidence>
<dbReference type="InterPro" id="IPR000073">
    <property type="entry name" value="AB_hydrolase_1"/>
</dbReference>
<evidence type="ECO:0000313" key="5">
    <source>
        <dbReference type="Proteomes" id="UP000006352"/>
    </source>
</evidence>
<dbReference type="InterPro" id="IPR005945">
    <property type="entry name" value="Pro_imino_pep"/>
</dbReference>
<accession>J4GIA6</accession>
<protein>
    <recommendedName>
        <fullName evidence="3">AB hydrolase-1 domain-containing protein</fullName>
    </recommendedName>
</protein>
<dbReference type="InterPro" id="IPR050471">
    <property type="entry name" value="AB_hydrolase"/>
</dbReference>
<dbReference type="Proteomes" id="UP000006352">
    <property type="component" value="Unassembled WGS sequence"/>
</dbReference>
<dbReference type="Gene3D" id="3.40.50.1820">
    <property type="entry name" value="alpha/beta hydrolase"/>
    <property type="match status" value="1"/>
</dbReference>
<dbReference type="HOGENOM" id="CLU_020336_15_1_1"/>
<dbReference type="PRINTS" id="PR00793">
    <property type="entry name" value="PROAMNOPTASE"/>
</dbReference>
<dbReference type="PANTHER" id="PTHR43433">
    <property type="entry name" value="HYDROLASE, ALPHA/BETA FOLD FAMILY PROTEIN"/>
    <property type="match status" value="1"/>
</dbReference>
<dbReference type="GO" id="GO:0008233">
    <property type="term" value="F:peptidase activity"/>
    <property type="evidence" value="ECO:0007669"/>
    <property type="project" value="InterPro"/>
</dbReference>
<dbReference type="GeneID" id="24101438"/>
<gene>
    <name evidence="4" type="ORF">FIBRA_08812</name>
</gene>
<keyword evidence="5" id="KW-1185">Reference proteome</keyword>
<dbReference type="GO" id="GO:0006508">
    <property type="term" value="P:proteolysis"/>
    <property type="evidence" value="ECO:0007669"/>
    <property type="project" value="InterPro"/>
</dbReference>
<dbReference type="STRING" id="599839.J4GIA6"/>
<evidence type="ECO:0000259" key="3">
    <source>
        <dbReference type="Pfam" id="PF00561"/>
    </source>
</evidence>
<dbReference type="EMBL" id="HE797382">
    <property type="protein sequence ID" value="CCM06538.1"/>
    <property type="molecule type" value="Genomic_DNA"/>
</dbReference>
<dbReference type="PANTHER" id="PTHR43433:SF5">
    <property type="entry name" value="AB HYDROLASE-1 DOMAIN-CONTAINING PROTEIN"/>
    <property type="match status" value="1"/>
</dbReference>
<dbReference type="PIRSF" id="PIRSF005539">
    <property type="entry name" value="Pept_S33_TRI_F1"/>
    <property type="match status" value="1"/>
</dbReference>
<dbReference type="OrthoDB" id="190201at2759"/>